<dbReference type="EMBL" id="CP042467">
    <property type="protein sequence ID" value="QED28769.1"/>
    <property type="molecule type" value="Genomic_DNA"/>
</dbReference>
<dbReference type="Gene3D" id="3.30.460.40">
    <property type="match status" value="1"/>
</dbReference>
<keyword evidence="2" id="KW-1185">Reference proteome</keyword>
<keyword evidence="1" id="KW-0808">Transferase</keyword>
<protein>
    <submittedName>
        <fullName evidence="1">Nucleotidyltransferase family protein</fullName>
    </submittedName>
</protein>
<evidence type="ECO:0000313" key="1">
    <source>
        <dbReference type="EMBL" id="QED28769.1"/>
    </source>
</evidence>
<accession>A0A5B8XZD8</accession>
<gene>
    <name evidence="1" type="ORF">FRD01_16295</name>
</gene>
<dbReference type="AlphaFoldDB" id="A0A5B8XZD8"/>
<dbReference type="GO" id="GO:0016740">
    <property type="term" value="F:transferase activity"/>
    <property type="evidence" value="ECO:0007669"/>
    <property type="project" value="UniProtKB-KW"/>
</dbReference>
<dbReference type="Pfam" id="PF14907">
    <property type="entry name" value="NTP_transf_5"/>
    <property type="match status" value="1"/>
</dbReference>
<dbReference type="InterPro" id="IPR039498">
    <property type="entry name" value="NTP_transf_5"/>
</dbReference>
<sequence>MLGSERPTATFSMKKDYNHGSNSPFAMRPTLMKHSELSESMRWQAWRMAQLHVLQALKAGPADWLHLKGLGLAQQVYPNPFERKSGDVDILVDRRELPNWIQWLERNGFENQSPSTRPLTMNQVLFVHRATGVPLDLHWRIAYPHLPAPEFPELWRTRTEIEINGTPVNVLNAGWGGFHLVVHSHQHLFEPRILRDLQHWITHFDNEQEILELAAAMGWSRVANTCFEIIRLIDGRPSLGGQLPTSSSLERALAEVILEEWESGQVFQDLSTQSGIYQILSVLLLDHNPLRRTLRYSLVGSHRVGTTIDRLRVALGRDPWEV</sequence>
<evidence type="ECO:0000313" key="2">
    <source>
        <dbReference type="Proteomes" id="UP000321595"/>
    </source>
</evidence>
<dbReference type="OrthoDB" id="5490515at2"/>
<organism evidence="1 2">
    <name type="scientific">Microvenator marinus</name>
    <dbReference type="NCBI Taxonomy" id="2600177"/>
    <lineage>
        <taxon>Bacteria</taxon>
        <taxon>Deltaproteobacteria</taxon>
        <taxon>Bradymonadales</taxon>
        <taxon>Microvenatoraceae</taxon>
        <taxon>Microvenator</taxon>
    </lineage>
</organism>
<reference evidence="1 2" key="1">
    <citation type="submission" date="2019-08" db="EMBL/GenBank/DDBJ databases">
        <authorList>
            <person name="Liang Q."/>
        </authorList>
    </citation>
    <scope>NUCLEOTIDE SEQUENCE [LARGE SCALE GENOMIC DNA]</scope>
    <source>
        <strain evidence="1 2">V1718</strain>
    </source>
</reference>
<name>A0A5B8XZD8_9DELT</name>
<proteinExistence type="predicted"/>
<dbReference type="KEGG" id="bbae:FRD01_16295"/>
<dbReference type="Proteomes" id="UP000321595">
    <property type="component" value="Chromosome"/>
</dbReference>